<dbReference type="GeneID" id="63912521"/>
<dbReference type="Proteomes" id="UP000030672">
    <property type="component" value="Unassembled WGS sequence"/>
</dbReference>
<dbReference type="AlphaFoldDB" id="A0A074W669"/>
<comment type="similarity">
    <text evidence="5">Belongs to the SAT4 family.</text>
</comment>
<evidence type="ECO:0000256" key="5">
    <source>
        <dbReference type="ARBA" id="ARBA00038359"/>
    </source>
</evidence>
<organism evidence="8 9">
    <name type="scientific">Aureobasidium melanogenum (strain CBS 110374)</name>
    <name type="common">Aureobasidium pullulans var. melanogenum</name>
    <dbReference type="NCBI Taxonomy" id="1043003"/>
    <lineage>
        <taxon>Eukaryota</taxon>
        <taxon>Fungi</taxon>
        <taxon>Dikarya</taxon>
        <taxon>Ascomycota</taxon>
        <taxon>Pezizomycotina</taxon>
        <taxon>Dothideomycetes</taxon>
        <taxon>Dothideomycetidae</taxon>
        <taxon>Dothideales</taxon>
        <taxon>Saccotheciaceae</taxon>
        <taxon>Aureobasidium</taxon>
    </lineage>
</organism>
<name>A0A074W669_AURM1</name>
<keyword evidence="3 6" id="KW-1133">Transmembrane helix</keyword>
<feature type="transmembrane region" description="Helical" evidence="6">
    <location>
        <begin position="83"/>
        <end position="107"/>
    </location>
</feature>
<dbReference type="PANTHER" id="PTHR33048">
    <property type="entry name" value="PTH11-LIKE INTEGRAL MEMBRANE PROTEIN (AFU_ORTHOLOGUE AFUA_5G11245)"/>
    <property type="match status" value="1"/>
</dbReference>
<dbReference type="InterPro" id="IPR052337">
    <property type="entry name" value="SAT4-like"/>
</dbReference>
<dbReference type="GO" id="GO:0016020">
    <property type="term" value="C:membrane"/>
    <property type="evidence" value="ECO:0007669"/>
    <property type="project" value="UniProtKB-SubCell"/>
</dbReference>
<dbReference type="HOGENOM" id="CLU_028200_3_4_1"/>
<evidence type="ECO:0000256" key="3">
    <source>
        <dbReference type="ARBA" id="ARBA00022989"/>
    </source>
</evidence>
<evidence type="ECO:0000256" key="1">
    <source>
        <dbReference type="ARBA" id="ARBA00004141"/>
    </source>
</evidence>
<proteinExistence type="inferred from homology"/>
<dbReference type="PANTHER" id="PTHR33048:SF47">
    <property type="entry name" value="INTEGRAL MEMBRANE PROTEIN-RELATED"/>
    <property type="match status" value="1"/>
</dbReference>
<feature type="transmembrane region" description="Helical" evidence="6">
    <location>
        <begin position="36"/>
        <end position="63"/>
    </location>
</feature>
<dbReference type="RefSeq" id="XP_040875069.1">
    <property type="nucleotide sequence ID" value="XM_041019148.1"/>
</dbReference>
<evidence type="ECO:0000256" key="2">
    <source>
        <dbReference type="ARBA" id="ARBA00022692"/>
    </source>
</evidence>
<evidence type="ECO:0000313" key="8">
    <source>
        <dbReference type="EMBL" id="KEQ58046.1"/>
    </source>
</evidence>
<feature type="transmembrane region" description="Helical" evidence="6">
    <location>
        <begin position="119"/>
        <end position="142"/>
    </location>
</feature>
<evidence type="ECO:0000256" key="4">
    <source>
        <dbReference type="ARBA" id="ARBA00023136"/>
    </source>
</evidence>
<keyword evidence="4 6" id="KW-0472">Membrane</keyword>
<feature type="non-terminal residue" evidence="8">
    <location>
        <position position="189"/>
    </location>
</feature>
<sequence>LLAIAESLFMITSIAFRISLAIFFRRFLVDRTQRQLVLGITGLYCGVAAFAFFLCLFPCGAPVHMAAKRINGKCIPNNWWNGLLYFHGALSALADWFFALLPLVVLWKSTMPARNKLGVSLLMLLAVCGSICAVLRTIYVGSLRFHAAYFDPQHPTYYHTTALVINMAVLELGLGITAASAACLMPLFR</sequence>
<dbReference type="Pfam" id="PF20684">
    <property type="entry name" value="Fung_rhodopsin"/>
    <property type="match status" value="1"/>
</dbReference>
<accession>A0A074W669</accession>
<keyword evidence="2 6" id="KW-0812">Transmembrane</keyword>
<feature type="transmembrane region" description="Helical" evidence="6">
    <location>
        <begin position="6"/>
        <end position="24"/>
    </location>
</feature>
<feature type="transmembrane region" description="Helical" evidence="6">
    <location>
        <begin position="162"/>
        <end position="188"/>
    </location>
</feature>
<gene>
    <name evidence="8" type="ORF">M437DRAFT_28835</name>
</gene>
<keyword evidence="9" id="KW-1185">Reference proteome</keyword>
<reference evidence="8 9" key="1">
    <citation type="journal article" date="2014" name="BMC Genomics">
        <title>Genome sequencing of four Aureobasidium pullulans varieties: biotechnological potential, stress tolerance, and description of new species.</title>
        <authorList>
            <person name="Gostin Ar C."/>
            <person name="Ohm R.A."/>
            <person name="Kogej T."/>
            <person name="Sonjak S."/>
            <person name="Turk M."/>
            <person name="Zajc J."/>
            <person name="Zalar P."/>
            <person name="Grube M."/>
            <person name="Sun H."/>
            <person name="Han J."/>
            <person name="Sharma A."/>
            <person name="Chiniquy J."/>
            <person name="Ngan C.Y."/>
            <person name="Lipzen A."/>
            <person name="Barry K."/>
            <person name="Grigoriev I.V."/>
            <person name="Gunde-Cimerman N."/>
        </authorList>
    </citation>
    <scope>NUCLEOTIDE SEQUENCE [LARGE SCALE GENOMIC DNA]</scope>
    <source>
        <strain evidence="8 9">CBS 110374</strain>
    </source>
</reference>
<dbReference type="InterPro" id="IPR049326">
    <property type="entry name" value="Rhodopsin_dom_fungi"/>
</dbReference>
<evidence type="ECO:0000259" key="7">
    <source>
        <dbReference type="Pfam" id="PF20684"/>
    </source>
</evidence>
<dbReference type="EMBL" id="KL584861">
    <property type="protein sequence ID" value="KEQ58046.1"/>
    <property type="molecule type" value="Genomic_DNA"/>
</dbReference>
<feature type="domain" description="Rhodopsin" evidence="7">
    <location>
        <begin position="5"/>
        <end position="188"/>
    </location>
</feature>
<protein>
    <recommendedName>
        <fullName evidence="7">Rhodopsin domain-containing protein</fullName>
    </recommendedName>
</protein>
<evidence type="ECO:0000313" key="9">
    <source>
        <dbReference type="Proteomes" id="UP000030672"/>
    </source>
</evidence>
<feature type="non-terminal residue" evidence="8">
    <location>
        <position position="1"/>
    </location>
</feature>
<comment type="subcellular location">
    <subcellularLocation>
        <location evidence="1">Membrane</location>
        <topology evidence="1">Multi-pass membrane protein</topology>
    </subcellularLocation>
</comment>
<evidence type="ECO:0000256" key="6">
    <source>
        <dbReference type="SAM" id="Phobius"/>
    </source>
</evidence>